<organism evidence="3 4">
    <name type="scientific">Phytophthora sojae (strain P6497)</name>
    <name type="common">Soybean stem and root rot agent</name>
    <name type="synonym">Phytophthora megasperma f. sp. glycines</name>
    <dbReference type="NCBI Taxonomy" id="1094619"/>
    <lineage>
        <taxon>Eukaryota</taxon>
        <taxon>Sar</taxon>
        <taxon>Stramenopiles</taxon>
        <taxon>Oomycota</taxon>
        <taxon>Peronosporomycetes</taxon>
        <taxon>Peronosporales</taxon>
        <taxon>Peronosporaceae</taxon>
        <taxon>Phytophthora</taxon>
    </lineage>
</organism>
<protein>
    <submittedName>
        <fullName evidence="3">Uncharacterized protein</fullName>
    </submittedName>
</protein>
<feature type="region of interest" description="Disordered" evidence="2">
    <location>
        <begin position="102"/>
        <end position="126"/>
    </location>
</feature>
<dbReference type="Proteomes" id="UP000002640">
    <property type="component" value="Unassembled WGS sequence"/>
</dbReference>
<dbReference type="KEGG" id="psoj:PHYSODRAFT_326029"/>
<dbReference type="InParanoid" id="G4YW96"/>
<dbReference type="SMR" id="G4YW96"/>
<name>G4YW96_PHYSP</name>
<keyword evidence="4" id="KW-1185">Reference proteome</keyword>
<dbReference type="EMBL" id="JH159152">
    <property type="protein sequence ID" value="EGZ24986.1"/>
    <property type="molecule type" value="Genomic_DNA"/>
</dbReference>
<proteinExistence type="predicted"/>
<accession>G4YW96</accession>
<dbReference type="AlphaFoldDB" id="G4YW96"/>
<dbReference type="RefSeq" id="XP_009520274.1">
    <property type="nucleotide sequence ID" value="XM_009521979.1"/>
</dbReference>
<reference evidence="3 4" key="1">
    <citation type="journal article" date="2006" name="Science">
        <title>Phytophthora genome sequences uncover evolutionary origins and mechanisms of pathogenesis.</title>
        <authorList>
            <person name="Tyler B.M."/>
            <person name="Tripathy S."/>
            <person name="Zhang X."/>
            <person name="Dehal P."/>
            <person name="Jiang R.H."/>
            <person name="Aerts A."/>
            <person name="Arredondo F.D."/>
            <person name="Baxter L."/>
            <person name="Bensasson D."/>
            <person name="Beynon J.L."/>
            <person name="Chapman J."/>
            <person name="Damasceno C.M."/>
            <person name="Dorrance A.E."/>
            <person name="Dou D."/>
            <person name="Dickerman A.W."/>
            <person name="Dubchak I.L."/>
            <person name="Garbelotto M."/>
            <person name="Gijzen M."/>
            <person name="Gordon S.G."/>
            <person name="Govers F."/>
            <person name="Grunwald N.J."/>
            <person name="Huang W."/>
            <person name="Ivors K.L."/>
            <person name="Jones R.W."/>
            <person name="Kamoun S."/>
            <person name="Krampis K."/>
            <person name="Lamour K.H."/>
            <person name="Lee M.K."/>
            <person name="McDonald W.H."/>
            <person name="Medina M."/>
            <person name="Meijer H.J."/>
            <person name="Nordberg E.K."/>
            <person name="Maclean D.J."/>
            <person name="Ospina-Giraldo M.D."/>
            <person name="Morris P.F."/>
            <person name="Phuntumart V."/>
            <person name="Putnam N.H."/>
            <person name="Rash S."/>
            <person name="Rose J.K."/>
            <person name="Sakihama Y."/>
            <person name="Salamov A.A."/>
            <person name="Savidor A."/>
            <person name="Scheuring C.F."/>
            <person name="Smith B.M."/>
            <person name="Sobral B.W."/>
            <person name="Terry A."/>
            <person name="Torto-Alalibo T.A."/>
            <person name="Win J."/>
            <person name="Xu Z."/>
            <person name="Zhang H."/>
            <person name="Grigoriev I.V."/>
            <person name="Rokhsar D.S."/>
            <person name="Boore J.L."/>
        </authorList>
    </citation>
    <scope>NUCLEOTIDE SEQUENCE [LARGE SCALE GENOMIC DNA]</scope>
    <source>
        <strain evidence="3 4">P6497</strain>
    </source>
</reference>
<feature type="coiled-coil region" evidence="1">
    <location>
        <begin position="42"/>
        <end position="76"/>
    </location>
</feature>
<feature type="compositionally biased region" description="Basic residues" evidence="2">
    <location>
        <begin position="107"/>
        <end position="116"/>
    </location>
</feature>
<evidence type="ECO:0000256" key="2">
    <source>
        <dbReference type="SAM" id="MobiDB-lite"/>
    </source>
</evidence>
<gene>
    <name evidence="3" type="ORF">PHYSODRAFT_326029</name>
</gene>
<evidence type="ECO:0000256" key="1">
    <source>
        <dbReference type="SAM" id="Coils"/>
    </source>
</evidence>
<evidence type="ECO:0000313" key="4">
    <source>
        <dbReference type="Proteomes" id="UP000002640"/>
    </source>
</evidence>
<dbReference type="GeneID" id="20645359"/>
<sequence length="126" mass="14125">MNAGGNMAQLIAIRISHLRRVTAHVRTILSAGDPAAPASLAREQQLQLLLDAEQALEALERMHRSIEAQHAQNQRSIDDMAARLATEIHPMWAMSLAYAEQSDQLRGQRRSNKRVRPTYEGETDTE</sequence>
<evidence type="ECO:0000313" key="3">
    <source>
        <dbReference type="EMBL" id="EGZ24986.1"/>
    </source>
</evidence>
<keyword evidence="1" id="KW-0175">Coiled coil</keyword>